<gene>
    <name evidence="12" type="primary">SPL6</name>
</gene>
<proteinExistence type="evidence at transcript level"/>
<reference evidence="12" key="1">
    <citation type="submission" date="2017-07" db="EMBL/GenBank/DDBJ databases">
        <title>Transcriptome analysis and molecular characterization of the SPL gene family in Betula platyphylla Suk.</title>
        <authorList>
            <person name="Hu X."/>
        </authorList>
    </citation>
    <scope>NUCLEOTIDE SEQUENCE</scope>
</reference>
<evidence type="ECO:0000256" key="5">
    <source>
        <dbReference type="ARBA" id="ARBA00023015"/>
    </source>
</evidence>
<keyword evidence="4" id="KW-0862">Zinc</keyword>
<organism evidence="12">
    <name type="scientific">Betula platyphylla</name>
    <name type="common">Asian white birch</name>
    <dbReference type="NCBI Taxonomy" id="78630"/>
    <lineage>
        <taxon>Eukaryota</taxon>
        <taxon>Viridiplantae</taxon>
        <taxon>Streptophyta</taxon>
        <taxon>Embryophyta</taxon>
        <taxon>Tracheophyta</taxon>
        <taxon>Spermatophyta</taxon>
        <taxon>Magnoliopsida</taxon>
        <taxon>eudicotyledons</taxon>
        <taxon>Gunneridae</taxon>
        <taxon>Pentapetalae</taxon>
        <taxon>rosids</taxon>
        <taxon>fabids</taxon>
        <taxon>Fagales</taxon>
        <taxon>Betulaceae</taxon>
        <taxon>Betula</taxon>
    </lineage>
</organism>
<protein>
    <submittedName>
        <fullName evidence="12">Squamosa-promoter binding-like protein</fullName>
    </submittedName>
</protein>
<dbReference type="GO" id="GO:0003677">
    <property type="term" value="F:DNA binding"/>
    <property type="evidence" value="ECO:0007669"/>
    <property type="project" value="UniProtKB-KW"/>
</dbReference>
<feature type="region of interest" description="Disordered" evidence="10">
    <location>
        <begin position="55"/>
        <end position="83"/>
    </location>
</feature>
<dbReference type="InterPro" id="IPR044817">
    <property type="entry name" value="SBP-like"/>
</dbReference>
<dbReference type="InterPro" id="IPR004333">
    <property type="entry name" value="SBP_dom"/>
</dbReference>
<feature type="compositionally biased region" description="Basic and acidic residues" evidence="10">
    <location>
        <begin position="55"/>
        <end position="64"/>
    </location>
</feature>
<keyword evidence="5" id="KW-0805">Transcription regulation</keyword>
<sequence length="390" mass="42817">MDWDWRELELGWDSIELEEKEDSSFAGLVGSGGLGGQKNRGFMVDLKLGRISDMEEERSADGLKDQGASTMVSSPSGPSKRTRVLPGAQNVSCLVDGCKTDLNICREYHRRHRVCERHSKTPVVIVGGKEQRFCQQCSRFHSLGEFDEAKRSCRKRLDGHNMRRRKSQPEPLYISSEKFLSNYKGPRILQFSSPQIYATTTLRSSRPGIARSEAEAMIYNHHRRLPITDGHSPPNSFAFIYNDENKLFSFLQENGPKGGNRVASEASAYHPLANSIASSESGRGGHNMLPPSAGCGITQSIDVGCALYLLSSHPSQTSARGLSHLVQSNVSHPIQSLDSGQQSNGVAQYSYSHGIKDKSSAGLVFVPDANETNIYCSGMFQGALDALLDS</sequence>
<dbReference type="InterPro" id="IPR036893">
    <property type="entry name" value="SBP_sf"/>
</dbReference>
<dbReference type="Pfam" id="PF03110">
    <property type="entry name" value="SBP"/>
    <property type="match status" value="1"/>
</dbReference>
<evidence type="ECO:0000256" key="9">
    <source>
        <dbReference type="PROSITE-ProRule" id="PRU00470"/>
    </source>
</evidence>
<keyword evidence="3 9" id="KW-0863">Zinc-finger</keyword>
<dbReference type="GO" id="GO:0008270">
    <property type="term" value="F:zinc ion binding"/>
    <property type="evidence" value="ECO:0007669"/>
    <property type="project" value="UniProtKB-KW"/>
</dbReference>
<dbReference type="AlphaFoldDB" id="A0A510B4R2"/>
<evidence type="ECO:0000256" key="6">
    <source>
        <dbReference type="ARBA" id="ARBA00023125"/>
    </source>
</evidence>
<evidence type="ECO:0000256" key="3">
    <source>
        <dbReference type="ARBA" id="ARBA00022771"/>
    </source>
</evidence>
<accession>A0A510B4R2</accession>
<dbReference type="PANTHER" id="PTHR31251:SF93">
    <property type="entry name" value="TRANSCRIPTION FACTOR SBP FAMILY-RELATED"/>
    <property type="match status" value="1"/>
</dbReference>
<dbReference type="Gene3D" id="4.10.1100.10">
    <property type="entry name" value="Transcription factor, SBP-box domain"/>
    <property type="match status" value="1"/>
</dbReference>
<evidence type="ECO:0000256" key="10">
    <source>
        <dbReference type="SAM" id="MobiDB-lite"/>
    </source>
</evidence>
<feature type="compositionally biased region" description="Polar residues" evidence="10">
    <location>
        <begin position="67"/>
        <end position="79"/>
    </location>
</feature>
<evidence type="ECO:0000256" key="2">
    <source>
        <dbReference type="ARBA" id="ARBA00022723"/>
    </source>
</evidence>
<dbReference type="SUPFAM" id="SSF103612">
    <property type="entry name" value="SBT domain"/>
    <property type="match status" value="1"/>
</dbReference>
<evidence type="ECO:0000256" key="1">
    <source>
        <dbReference type="ARBA" id="ARBA00004123"/>
    </source>
</evidence>
<keyword evidence="8" id="KW-0539">Nucleus</keyword>
<name>A0A510B4R2_BETPL</name>
<keyword evidence="7" id="KW-0804">Transcription</keyword>
<evidence type="ECO:0000256" key="7">
    <source>
        <dbReference type="ARBA" id="ARBA00023163"/>
    </source>
</evidence>
<keyword evidence="2" id="KW-0479">Metal-binding</keyword>
<keyword evidence="6" id="KW-0238">DNA-binding</keyword>
<dbReference type="PANTHER" id="PTHR31251">
    <property type="entry name" value="SQUAMOSA PROMOTER-BINDING-LIKE PROTEIN 4"/>
    <property type="match status" value="1"/>
</dbReference>
<comment type="subcellular location">
    <subcellularLocation>
        <location evidence="1">Nucleus</location>
    </subcellularLocation>
</comment>
<dbReference type="GO" id="GO:0005634">
    <property type="term" value="C:nucleus"/>
    <property type="evidence" value="ECO:0007669"/>
    <property type="project" value="UniProtKB-SubCell"/>
</dbReference>
<dbReference type="EMBL" id="MF429838">
    <property type="protein sequence ID" value="AXB72470.1"/>
    <property type="molecule type" value="mRNA"/>
</dbReference>
<dbReference type="PROSITE" id="PS51141">
    <property type="entry name" value="ZF_SBP"/>
    <property type="match status" value="1"/>
</dbReference>
<evidence type="ECO:0000259" key="11">
    <source>
        <dbReference type="PROSITE" id="PS51141"/>
    </source>
</evidence>
<evidence type="ECO:0000256" key="8">
    <source>
        <dbReference type="ARBA" id="ARBA00023242"/>
    </source>
</evidence>
<feature type="domain" description="SBP-type" evidence="11">
    <location>
        <begin position="90"/>
        <end position="167"/>
    </location>
</feature>
<dbReference type="FunFam" id="4.10.1100.10:FF:000001">
    <property type="entry name" value="Squamosa promoter-binding-like protein 14"/>
    <property type="match status" value="1"/>
</dbReference>
<evidence type="ECO:0000256" key="4">
    <source>
        <dbReference type="ARBA" id="ARBA00022833"/>
    </source>
</evidence>
<evidence type="ECO:0000313" key="12">
    <source>
        <dbReference type="EMBL" id="AXB72470.1"/>
    </source>
</evidence>